<dbReference type="STRING" id="414703.SAMN04488125_11063"/>
<reference evidence="2" key="1">
    <citation type="submission" date="2016-10" db="EMBL/GenBank/DDBJ databases">
        <authorList>
            <person name="Varghese N."/>
            <person name="Submissions S."/>
        </authorList>
    </citation>
    <scope>NUCLEOTIDE SEQUENCE [LARGE SCALE GENOMIC DNA]</scope>
    <source>
        <strain evidence="2">CGMCC 1.6474</strain>
    </source>
</reference>
<name>A0A1I4FIN4_9HYPH</name>
<dbReference type="AlphaFoldDB" id="A0A1I4FIN4"/>
<gene>
    <name evidence="1" type="ORF">SAMN04488125_11063</name>
</gene>
<evidence type="ECO:0000313" key="2">
    <source>
        <dbReference type="Proteomes" id="UP000198804"/>
    </source>
</evidence>
<keyword evidence="2" id="KW-1185">Reference proteome</keyword>
<accession>A0A1I4FIN4</accession>
<dbReference type="Proteomes" id="UP000198804">
    <property type="component" value="Unassembled WGS sequence"/>
</dbReference>
<dbReference type="RefSeq" id="WP_091946786.1">
    <property type="nucleotide sequence ID" value="NZ_FOSV01000010.1"/>
</dbReference>
<dbReference type="EMBL" id="FOSV01000010">
    <property type="protein sequence ID" value="SFL17794.1"/>
    <property type="molecule type" value="Genomic_DNA"/>
</dbReference>
<protein>
    <submittedName>
        <fullName evidence="1">Uncharacterized protein</fullName>
    </submittedName>
</protein>
<organism evidence="1 2">
    <name type="scientific">Methylorubrum salsuginis</name>
    <dbReference type="NCBI Taxonomy" id="414703"/>
    <lineage>
        <taxon>Bacteria</taxon>
        <taxon>Pseudomonadati</taxon>
        <taxon>Pseudomonadota</taxon>
        <taxon>Alphaproteobacteria</taxon>
        <taxon>Hyphomicrobiales</taxon>
        <taxon>Methylobacteriaceae</taxon>
        <taxon>Methylorubrum</taxon>
    </lineage>
</organism>
<proteinExistence type="predicted"/>
<dbReference type="OrthoDB" id="8162969at2"/>
<evidence type="ECO:0000313" key="1">
    <source>
        <dbReference type="EMBL" id="SFL17794.1"/>
    </source>
</evidence>
<sequence length="82" mass="9202">MGARLGTADSDLADLAYLYVHCDDCGNVRRWSRARLNDAERRGYRSLPTLASKFRCVRCSERGGSGRNINLRPILKEDDDVG</sequence>